<dbReference type="Pfam" id="PF21602">
    <property type="entry name" value="GldM_3rd"/>
    <property type="match status" value="1"/>
</dbReference>
<feature type="domain" description="Gliding motility-associated protein GldM C-terminal" evidence="1">
    <location>
        <begin position="411"/>
        <end position="528"/>
    </location>
</feature>
<evidence type="ECO:0000259" key="4">
    <source>
        <dbReference type="Pfam" id="PF21602"/>
    </source>
</evidence>
<dbReference type="InterPro" id="IPR019859">
    <property type="entry name" value="Motility-assoc_prot_GldM"/>
</dbReference>
<feature type="domain" description="Gliding motility-associated protein GldM N-terminal" evidence="2">
    <location>
        <begin position="31"/>
        <end position="221"/>
    </location>
</feature>
<feature type="domain" description="Gliding motility-associated protein GldM first immunoglobulin-like" evidence="3">
    <location>
        <begin position="225"/>
        <end position="328"/>
    </location>
</feature>
<evidence type="ECO:0000259" key="1">
    <source>
        <dbReference type="Pfam" id="PF12080"/>
    </source>
</evidence>
<name>A0A6J4L3M2_9SPHI</name>
<dbReference type="InterPro" id="IPR048405">
    <property type="entry name" value="GldM_Ig-like-1"/>
</dbReference>
<dbReference type="InterPro" id="IPR022720">
    <property type="entry name" value="Motility-assoc_prot_GldM_N"/>
</dbReference>
<dbReference type="InterPro" id="IPR048406">
    <property type="entry name" value="GldM_Ig-like-2"/>
</dbReference>
<evidence type="ECO:0000259" key="3">
    <source>
        <dbReference type="Pfam" id="PF21601"/>
    </source>
</evidence>
<evidence type="ECO:0000259" key="2">
    <source>
        <dbReference type="Pfam" id="PF12081"/>
    </source>
</evidence>
<sequence length="531" mass="57064">MAGAKETPRQKLIGMMYLVLTALLALQVSSEIINKFDLMNKSLEKSANEATDANQKRITSMQDVISKQGNRAEDVAILKQAQEVKTRSAEMINYLEGIKKEMVQRSGGIKQETGGYTNPSAETEMEALMIGATKNGKGYEVREKLNSFTSYLSSVTKQEMPPLALDAKDVASLKNDPAQKNKDFAELNFAQTPMVASLAVISQKQNEVARYETAVLENLASKVGASQIRFDKVVAMVRPEAIVLAAGTKYKAEMFIAASSSGVTPTMTYNGSSIPVNGGMGKIEFTAQGGAYDKEGKLKKTWRGAITIRTPSGKDTTFEHTEEYTVVKPVIQVQSAAVQALYANCGNDLNIAVPALGAEYRPSFSGSGAQIIPGSRTGDVTVVPTGTEVSISVSSGGNLIGTEKFKVRPVPRPAVKPFSGGRELNVKLGLDAPYPTTVEMRAVAEEGFAALLPKDARFKVTQTEVYLVRGKRPVGASVRGDDRIGIGALTSQARPGDRLVIEVKSVKRMNFKGQTIDTQVSGSPTFSVQLN</sequence>
<feature type="domain" description="Gliding motility-associated protein GldM second immunoglobulin-like" evidence="4">
    <location>
        <begin position="330"/>
        <end position="408"/>
    </location>
</feature>
<dbReference type="InterPro" id="IPR022719">
    <property type="entry name" value="Motility-assoc_prot_GldM_C"/>
</dbReference>
<dbReference type="Pfam" id="PF12080">
    <property type="entry name" value="GldM_4th"/>
    <property type="match status" value="1"/>
</dbReference>
<proteinExistence type="predicted"/>
<reference evidence="5" key="1">
    <citation type="submission" date="2020-02" db="EMBL/GenBank/DDBJ databases">
        <authorList>
            <person name="Meier V. D."/>
        </authorList>
    </citation>
    <scope>NUCLEOTIDE SEQUENCE</scope>
    <source>
        <strain evidence="5">AVDCRST_MAG56</strain>
    </source>
</reference>
<dbReference type="Pfam" id="PF12081">
    <property type="entry name" value="GldM_1st"/>
    <property type="match status" value="1"/>
</dbReference>
<evidence type="ECO:0000313" key="5">
    <source>
        <dbReference type="EMBL" id="CAA9322017.1"/>
    </source>
</evidence>
<organism evidence="5">
    <name type="scientific">uncultured Cytophagales bacterium</name>
    <dbReference type="NCBI Taxonomy" id="158755"/>
    <lineage>
        <taxon>Bacteria</taxon>
        <taxon>Pseudomonadati</taxon>
        <taxon>Bacteroidota</taxon>
        <taxon>Sphingobacteriia</taxon>
        <taxon>Sphingobacteriales</taxon>
        <taxon>environmental samples</taxon>
    </lineage>
</organism>
<dbReference type="EMBL" id="CADCTQ010000579">
    <property type="protein sequence ID" value="CAA9322017.1"/>
    <property type="molecule type" value="Genomic_DNA"/>
</dbReference>
<dbReference type="NCBIfam" id="TIGR03517">
    <property type="entry name" value="GldM_gliding"/>
    <property type="match status" value="1"/>
</dbReference>
<accession>A0A6J4L3M2</accession>
<dbReference type="AlphaFoldDB" id="A0A6J4L3M2"/>
<gene>
    <name evidence="5" type="ORF">AVDCRST_MAG56-7030</name>
</gene>
<dbReference type="Pfam" id="PF21601">
    <property type="entry name" value="GldM_2nd"/>
    <property type="match status" value="1"/>
</dbReference>
<protein>
    <submittedName>
        <fullName evidence="5">Gliding motility protein GldM</fullName>
    </submittedName>
</protein>